<gene>
    <name evidence="2" type="ORF">P409_07305</name>
</gene>
<evidence type="ECO:0000313" key="3">
    <source>
        <dbReference type="Proteomes" id="UP000029995"/>
    </source>
</evidence>
<dbReference type="EMBL" id="JANX01000058">
    <property type="protein sequence ID" value="KGM34938.1"/>
    <property type="molecule type" value="Genomic_DNA"/>
</dbReference>
<sequence length="79" mass="8623">MTHRPDRALERLLDALEAELAAASEDEIRQIAAEARRKVSYAAWDVRDVVGRAGAADATSPEASVAPAERPGLPPHRWH</sequence>
<dbReference type="AlphaFoldDB" id="A0A0A0DAN4"/>
<dbReference type="RefSeq" id="WP_034833679.1">
    <property type="nucleotide sequence ID" value="NZ_JANX01000058.1"/>
</dbReference>
<comment type="caution">
    <text evidence="2">The sequence shown here is derived from an EMBL/GenBank/DDBJ whole genome shotgun (WGS) entry which is preliminary data.</text>
</comment>
<dbReference type="Proteomes" id="UP000029995">
    <property type="component" value="Unassembled WGS sequence"/>
</dbReference>
<protein>
    <submittedName>
        <fullName evidence="2">Uncharacterized protein</fullName>
    </submittedName>
</protein>
<organism evidence="2 3">
    <name type="scientific">Inquilinus limosus MP06</name>
    <dbReference type="NCBI Taxonomy" id="1398085"/>
    <lineage>
        <taxon>Bacteria</taxon>
        <taxon>Pseudomonadati</taxon>
        <taxon>Pseudomonadota</taxon>
        <taxon>Alphaproteobacteria</taxon>
        <taxon>Rhodospirillales</taxon>
        <taxon>Rhodospirillaceae</taxon>
        <taxon>Inquilinus</taxon>
    </lineage>
</organism>
<feature type="region of interest" description="Disordered" evidence="1">
    <location>
        <begin position="53"/>
        <end position="79"/>
    </location>
</feature>
<evidence type="ECO:0000313" key="2">
    <source>
        <dbReference type="EMBL" id="KGM34938.1"/>
    </source>
</evidence>
<accession>A0A0A0DAN4</accession>
<evidence type="ECO:0000256" key="1">
    <source>
        <dbReference type="SAM" id="MobiDB-lite"/>
    </source>
</evidence>
<proteinExistence type="predicted"/>
<name>A0A0A0DAN4_9PROT</name>
<dbReference type="OrthoDB" id="9907505at2"/>
<reference evidence="2 3" key="1">
    <citation type="submission" date="2014-01" db="EMBL/GenBank/DDBJ databases">
        <title>Genome sequence determination for a cystic fibrosis isolate, Inquilinus limosus.</title>
        <authorList>
            <person name="Pino M."/>
            <person name="Di Conza J."/>
            <person name="Gutkind G."/>
        </authorList>
    </citation>
    <scope>NUCLEOTIDE SEQUENCE [LARGE SCALE GENOMIC DNA]</scope>
    <source>
        <strain evidence="2 3">MP06</strain>
    </source>
</reference>